<dbReference type="Proteomes" id="UP000700596">
    <property type="component" value="Unassembled WGS sequence"/>
</dbReference>
<dbReference type="InterPro" id="IPR045254">
    <property type="entry name" value="Nit1/2_C-N_Hydrolase"/>
</dbReference>
<comment type="caution">
    <text evidence="3">The sequence shown here is derived from an EMBL/GenBank/DDBJ whole genome shotgun (WGS) entry which is preliminary data.</text>
</comment>
<dbReference type="PANTHER" id="PTHR23088">
    <property type="entry name" value="NITRILASE-RELATED"/>
    <property type="match status" value="1"/>
</dbReference>
<feature type="domain" description="CN hydrolase" evidence="2">
    <location>
        <begin position="1"/>
        <end position="261"/>
    </location>
</feature>
<proteinExistence type="predicted"/>
<organism evidence="3 4">
    <name type="scientific">Dendryphion nanum</name>
    <dbReference type="NCBI Taxonomy" id="256645"/>
    <lineage>
        <taxon>Eukaryota</taxon>
        <taxon>Fungi</taxon>
        <taxon>Dikarya</taxon>
        <taxon>Ascomycota</taxon>
        <taxon>Pezizomycotina</taxon>
        <taxon>Dothideomycetes</taxon>
        <taxon>Pleosporomycetidae</taxon>
        <taxon>Pleosporales</taxon>
        <taxon>Torulaceae</taxon>
        <taxon>Dendryphion</taxon>
    </lineage>
</organism>
<dbReference type="PROSITE" id="PS50263">
    <property type="entry name" value="CN_HYDROLASE"/>
    <property type="match status" value="1"/>
</dbReference>
<dbReference type="InterPro" id="IPR036526">
    <property type="entry name" value="C-N_Hydrolase_sf"/>
</dbReference>
<protein>
    <submittedName>
        <fullName evidence="3">Hydrolase</fullName>
    </submittedName>
</protein>
<accession>A0A9P9D7X2</accession>
<reference evidence="3" key="1">
    <citation type="journal article" date="2021" name="Nat. Commun.">
        <title>Genetic determinants of endophytism in the Arabidopsis root mycobiome.</title>
        <authorList>
            <person name="Mesny F."/>
            <person name="Miyauchi S."/>
            <person name="Thiergart T."/>
            <person name="Pickel B."/>
            <person name="Atanasova L."/>
            <person name="Karlsson M."/>
            <person name="Huettel B."/>
            <person name="Barry K.W."/>
            <person name="Haridas S."/>
            <person name="Chen C."/>
            <person name="Bauer D."/>
            <person name="Andreopoulos W."/>
            <person name="Pangilinan J."/>
            <person name="LaButti K."/>
            <person name="Riley R."/>
            <person name="Lipzen A."/>
            <person name="Clum A."/>
            <person name="Drula E."/>
            <person name="Henrissat B."/>
            <person name="Kohler A."/>
            <person name="Grigoriev I.V."/>
            <person name="Martin F.M."/>
            <person name="Hacquard S."/>
        </authorList>
    </citation>
    <scope>NUCLEOTIDE SEQUENCE</scope>
    <source>
        <strain evidence="3">MPI-CAGE-CH-0243</strain>
    </source>
</reference>
<keyword evidence="1 3" id="KW-0378">Hydrolase</keyword>
<evidence type="ECO:0000259" key="2">
    <source>
        <dbReference type="PROSITE" id="PS50263"/>
    </source>
</evidence>
<dbReference type="OrthoDB" id="10250282at2759"/>
<dbReference type="Gene3D" id="3.60.110.10">
    <property type="entry name" value="Carbon-nitrogen hydrolase"/>
    <property type="match status" value="1"/>
</dbReference>
<dbReference type="EMBL" id="JAGMWT010000017">
    <property type="protein sequence ID" value="KAH7114321.1"/>
    <property type="molecule type" value="Genomic_DNA"/>
</dbReference>
<evidence type="ECO:0000313" key="4">
    <source>
        <dbReference type="Proteomes" id="UP000700596"/>
    </source>
</evidence>
<dbReference type="InterPro" id="IPR003010">
    <property type="entry name" value="C-N_Hydrolase"/>
</dbReference>
<evidence type="ECO:0000313" key="3">
    <source>
        <dbReference type="EMBL" id="KAH7114321.1"/>
    </source>
</evidence>
<keyword evidence="4" id="KW-1185">Reference proteome</keyword>
<dbReference type="AlphaFoldDB" id="A0A9P9D7X2"/>
<sequence length="284" mass="31502">MPLAAIGQICSTSSMSHNLEQCRKLVKKAVFAAADVLFLPEASDYIASNAAETVSLCQPVEKSEFVIGLCAEAQKYRLPINVGVHEPAEGGKKVRNTLLWINAEGNITKRYQKLHLFDVEIKDGPMLKESNSVERGTRIEDPFDTVVGKVGMLICFDLRFPEPSIALRNRGAQLLTYPSAFTVPTGKAHWEVLLRARAIETQSYVIAAAQVGFHNAEKTRRSYGHSMIVDPWGKIVAQLRGEEDESGRLDVGEIAVAEIDLEVLEKTRKEVPLLRRTDAYPEIL</sequence>
<dbReference type="PANTHER" id="PTHR23088:SF27">
    <property type="entry name" value="DEAMINATED GLUTATHIONE AMIDASE"/>
    <property type="match status" value="1"/>
</dbReference>
<dbReference type="SUPFAM" id="SSF56317">
    <property type="entry name" value="Carbon-nitrogen hydrolase"/>
    <property type="match status" value="1"/>
</dbReference>
<dbReference type="CDD" id="cd07572">
    <property type="entry name" value="nit"/>
    <property type="match status" value="1"/>
</dbReference>
<dbReference type="GO" id="GO:0016811">
    <property type="term" value="F:hydrolase activity, acting on carbon-nitrogen (but not peptide) bonds, in linear amides"/>
    <property type="evidence" value="ECO:0007669"/>
    <property type="project" value="InterPro"/>
</dbReference>
<dbReference type="Pfam" id="PF00795">
    <property type="entry name" value="CN_hydrolase"/>
    <property type="match status" value="1"/>
</dbReference>
<name>A0A9P9D7X2_9PLEO</name>
<evidence type="ECO:0000256" key="1">
    <source>
        <dbReference type="ARBA" id="ARBA00022801"/>
    </source>
</evidence>
<gene>
    <name evidence="3" type="ORF">B0J11DRAFT_553648</name>
</gene>